<proteinExistence type="predicted"/>
<keyword evidence="2" id="KW-0808">Transferase</keyword>
<evidence type="ECO:0000313" key="2">
    <source>
        <dbReference type="EMBL" id="ACO29156.1"/>
    </source>
</evidence>
<accession>A0A158RPM2</accession>
<evidence type="ECO:0000313" key="3">
    <source>
        <dbReference type="Proteomes" id="UP000002210"/>
    </source>
</evidence>
<dbReference type="GO" id="GO:0016757">
    <property type="term" value="F:glycosyltransferase activity"/>
    <property type="evidence" value="ECO:0007669"/>
    <property type="project" value="InterPro"/>
</dbReference>
<feature type="domain" description="Glycosyl transferase family 1" evidence="1">
    <location>
        <begin position="93"/>
        <end position="217"/>
    </location>
</feature>
<gene>
    <name evidence="2" type="ordered locus">BCA_3596</name>
</gene>
<dbReference type="PATRIC" id="fig|572264.18.peg.3556"/>
<dbReference type="EMBL" id="CP001407">
    <property type="protein sequence ID" value="ACO29156.1"/>
    <property type="molecule type" value="Genomic_DNA"/>
</dbReference>
<dbReference type="Gene3D" id="3.40.50.2000">
    <property type="entry name" value="Glycogen Phosphorylase B"/>
    <property type="match status" value="1"/>
</dbReference>
<sequence length="270" mass="30471">MSLLGTGYLPDGTHMPGANPTLNIAAFLKENHIDLHTTVYPGGGLDPYTSVEFLNIVSKHCKTVFSNANEVLNTIPNSIYVPGIINTEFYHYNQKVSTKPIQMIFAAHNAERKGFPLLAQVFNKLDDQFHLHIVGNWENSLHLLTNNNYTFWGMLDLEKLKQLYEQSHVFISCSTKDKFAIDGFPTTAAADAMATGCILVSTNHRNDNRILKPGEDYLKIEADSNSILSNLFWIKMNFEKALEIGKSGAIKMDKYFNYKTNVNFKLSHIF</sequence>
<organism evidence="2 3">
    <name type="scientific">Bacillus cereus (strain 03BB102)</name>
    <dbReference type="NCBI Taxonomy" id="572264"/>
    <lineage>
        <taxon>Bacteria</taxon>
        <taxon>Bacillati</taxon>
        <taxon>Bacillota</taxon>
        <taxon>Bacilli</taxon>
        <taxon>Bacillales</taxon>
        <taxon>Bacillaceae</taxon>
        <taxon>Bacillus</taxon>
        <taxon>Bacillus cereus group</taxon>
    </lineage>
</organism>
<dbReference type="Proteomes" id="UP000002210">
    <property type="component" value="Chromosome"/>
</dbReference>
<dbReference type="KEGG" id="bcx:BCA_3596"/>
<dbReference type="InterPro" id="IPR001296">
    <property type="entry name" value="Glyco_trans_1"/>
</dbReference>
<dbReference type="AlphaFoldDB" id="A0A158RPM2"/>
<dbReference type="RefSeq" id="WP_012680293.1">
    <property type="nucleotide sequence ID" value="NC_012472.1"/>
</dbReference>
<dbReference type="SUPFAM" id="SSF53756">
    <property type="entry name" value="UDP-Glycosyltransferase/glycogen phosphorylase"/>
    <property type="match status" value="1"/>
</dbReference>
<evidence type="ECO:0000259" key="1">
    <source>
        <dbReference type="Pfam" id="PF00534"/>
    </source>
</evidence>
<protein>
    <submittedName>
        <fullName evidence="2">Glycosyltransferase, group 1 family</fullName>
    </submittedName>
</protein>
<dbReference type="Pfam" id="PF00534">
    <property type="entry name" value="Glycos_transf_1"/>
    <property type="match status" value="1"/>
</dbReference>
<name>A0A158RPM2_BACC3</name>
<reference evidence="2 3" key="1">
    <citation type="submission" date="2009-02" db="EMBL/GenBank/DDBJ databases">
        <title>Genome sequence of Bacillus cereus 03BB102.</title>
        <authorList>
            <person name="Dodson R.J."/>
            <person name="Jackson P."/>
            <person name="Munk A.C."/>
            <person name="Brettin T."/>
            <person name="Bruce D."/>
            <person name="Detter C."/>
            <person name="Tapia R."/>
            <person name="Han C."/>
            <person name="Sutton G."/>
            <person name="Sims D."/>
        </authorList>
    </citation>
    <scope>NUCLEOTIDE SEQUENCE [LARGE SCALE GENOMIC DNA]</scope>
    <source>
        <strain evidence="2 3">03BB102</strain>
    </source>
</reference>